<name>A0A5N6RZR5_9BIFI</name>
<evidence type="ECO:0000256" key="3">
    <source>
        <dbReference type="ARBA" id="ARBA00022840"/>
    </source>
</evidence>
<dbReference type="Gene3D" id="2.40.50.100">
    <property type="match status" value="1"/>
</dbReference>
<dbReference type="SMART" id="SM00382">
    <property type="entry name" value="AAA"/>
    <property type="match status" value="1"/>
</dbReference>
<dbReference type="GO" id="GO:0015418">
    <property type="term" value="F:ABC-type quaternary ammonium compound transporting activity"/>
    <property type="evidence" value="ECO:0007669"/>
    <property type="project" value="UniProtKB-EC"/>
</dbReference>
<dbReference type="InterPro" id="IPR050093">
    <property type="entry name" value="ABC_SmlMolc_Importer"/>
</dbReference>
<feature type="domain" description="ABC transporter" evidence="6">
    <location>
        <begin position="66"/>
        <end position="298"/>
    </location>
</feature>
<dbReference type="Proteomes" id="UP000325415">
    <property type="component" value="Unassembled WGS sequence"/>
</dbReference>
<sequence>MSMSKSPMVPAAQATPVQTSSARKASTRTALAQAASAQTGQFSAGATAPRAASAGDADDKADTAGIRMQHIDKTYPGSPSKALDDFNLDIKAGELVVLLGGSGCGKSTALRALAGLEDIQAGRIMVAGHDLTGVAANKRNMAMVFQAYSLFPHMTALQNIEFGLEVHGVAKAKRRTIAQEKLELVGLSDQAGKYTQQMSGGQQQRVALARALAVSPRVLLLDEPLSALDAKVRVQLRDEIRRIQLETGTTTLFVTHDQEEALAIADRIGVMNHGRIEQIDAPKTLYQRPASEYVATFIGLTNRLPGDCHDGRATVFGRQIELLAGSQTGEARTLLIRPEALTLSVDGAGGVGASYDSGVSGSVAADGAGVRARVEAVHFLGALVRVDTVVVSDEWQRWNDGNPLTVTVQLQENELPMGVHIGSKVIVTPRVIPALAV</sequence>
<keyword evidence="3 7" id="KW-0067">ATP-binding</keyword>
<dbReference type="Gene3D" id="3.40.50.300">
    <property type="entry name" value="P-loop containing nucleotide triphosphate hydrolases"/>
    <property type="match status" value="1"/>
</dbReference>
<dbReference type="PROSITE" id="PS50893">
    <property type="entry name" value="ABC_TRANSPORTER_2"/>
    <property type="match status" value="1"/>
</dbReference>
<dbReference type="EC" id="7.6.2.9" evidence="4"/>
<dbReference type="SUPFAM" id="SSF52540">
    <property type="entry name" value="P-loop containing nucleoside triphosphate hydrolases"/>
    <property type="match status" value="1"/>
</dbReference>
<dbReference type="RefSeq" id="WP_152581070.1">
    <property type="nucleotide sequence ID" value="NZ_JAKVIV010000005.1"/>
</dbReference>
<organism evidence="7 8">
    <name type="scientific">Bifidobacterium tibiigranuli</name>
    <dbReference type="NCBI Taxonomy" id="2172043"/>
    <lineage>
        <taxon>Bacteria</taxon>
        <taxon>Bacillati</taxon>
        <taxon>Actinomycetota</taxon>
        <taxon>Actinomycetes</taxon>
        <taxon>Bifidobacteriales</taxon>
        <taxon>Bifidobacteriaceae</taxon>
        <taxon>Bifidobacterium</taxon>
    </lineage>
</organism>
<protein>
    <recommendedName>
        <fullName evidence="4">ABC-type quaternary amine transporter</fullName>
        <ecNumber evidence="4">7.6.2.9</ecNumber>
    </recommendedName>
</protein>
<evidence type="ECO:0000256" key="4">
    <source>
        <dbReference type="ARBA" id="ARBA00066388"/>
    </source>
</evidence>
<gene>
    <name evidence="7" type="ORF">DDE84_07435</name>
</gene>
<dbReference type="InterPro" id="IPR017871">
    <property type="entry name" value="ABC_transporter-like_CS"/>
</dbReference>
<evidence type="ECO:0000313" key="8">
    <source>
        <dbReference type="Proteomes" id="UP000325415"/>
    </source>
</evidence>
<keyword evidence="2" id="KW-0547">Nucleotide-binding</keyword>
<evidence type="ECO:0000256" key="2">
    <source>
        <dbReference type="ARBA" id="ARBA00022741"/>
    </source>
</evidence>
<evidence type="ECO:0000259" key="6">
    <source>
        <dbReference type="PROSITE" id="PS50893"/>
    </source>
</evidence>
<dbReference type="InterPro" id="IPR003439">
    <property type="entry name" value="ABC_transporter-like_ATP-bd"/>
</dbReference>
<dbReference type="InterPro" id="IPR027417">
    <property type="entry name" value="P-loop_NTPase"/>
</dbReference>
<dbReference type="GO" id="GO:0005524">
    <property type="term" value="F:ATP binding"/>
    <property type="evidence" value="ECO:0007669"/>
    <property type="project" value="UniProtKB-KW"/>
</dbReference>
<reference evidence="7 8" key="1">
    <citation type="submission" date="2018-04" db="EMBL/GenBank/DDBJ databases">
        <authorList>
            <person name="Eckel V.P."/>
            <person name="Vogel R.F."/>
        </authorList>
    </citation>
    <scope>NUCLEOTIDE SEQUENCE [LARGE SCALE GENOMIC DNA]</scope>
    <source>
        <strain evidence="8">TMW 2.1764</strain>
    </source>
</reference>
<dbReference type="FunFam" id="3.40.50.300:FF:000425">
    <property type="entry name" value="Probable ABC transporter, ATP-binding subunit"/>
    <property type="match status" value="1"/>
</dbReference>
<dbReference type="EMBL" id="QDAG01000007">
    <property type="protein sequence ID" value="KAE8127744.1"/>
    <property type="molecule type" value="Genomic_DNA"/>
</dbReference>
<dbReference type="PANTHER" id="PTHR42781">
    <property type="entry name" value="SPERMIDINE/PUTRESCINE IMPORT ATP-BINDING PROTEIN POTA"/>
    <property type="match status" value="1"/>
</dbReference>
<evidence type="ECO:0000256" key="1">
    <source>
        <dbReference type="ARBA" id="ARBA00022448"/>
    </source>
</evidence>
<dbReference type="InterPro" id="IPR003593">
    <property type="entry name" value="AAA+_ATPase"/>
</dbReference>
<proteinExistence type="predicted"/>
<evidence type="ECO:0000256" key="5">
    <source>
        <dbReference type="SAM" id="MobiDB-lite"/>
    </source>
</evidence>
<keyword evidence="1" id="KW-0813">Transport</keyword>
<feature type="region of interest" description="Disordered" evidence="5">
    <location>
        <begin position="1"/>
        <end position="60"/>
    </location>
</feature>
<evidence type="ECO:0000313" key="7">
    <source>
        <dbReference type="EMBL" id="KAE8127744.1"/>
    </source>
</evidence>
<feature type="compositionally biased region" description="Low complexity" evidence="5">
    <location>
        <begin position="43"/>
        <end position="55"/>
    </location>
</feature>
<dbReference type="GeneID" id="78127513"/>
<comment type="caution">
    <text evidence="7">The sequence shown here is derived from an EMBL/GenBank/DDBJ whole genome shotgun (WGS) entry which is preliminary data.</text>
</comment>
<dbReference type="GO" id="GO:0016887">
    <property type="term" value="F:ATP hydrolysis activity"/>
    <property type="evidence" value="ECO:0007669"/>
    <property type="project" value="InterPro"/>
</dbReference>
<dbReference type="PANTHER" id="PTHR42781:SF4">
    <property type="entry name" value="SPERMIDINE_PUTRESCINE IMPORT ATP-BINDING PROTEIN POTA"/>
    <property type="match status" value="1"/>
</dbReference>
<dbReference type="AlphaFoldDB" id="A0A5N6RZR5"/>
<dbReference type="PROSITE" id="PS00211">
    <property type="entry name" value="ABC_TRANSPORTER_1"/>
    <property type="match status" value="1"/>
</dbReference>
<dbReference type="Pfam" id="PF00005">
    <property type="entry name" value="ABC_tran"/>
    <property type="match status" value="1"/>
</dbReference>
<keyword evidence="8" id="KW-1185">Reference proteome</keyword>
<accession>A0A5N6RZR5</accession>
<feature type="compositionally biased region" description="Polar residues" evidence="5">
    <location>
        <begin position="15"/>
        <end position="42"/>
    </location>
</feature>